<accession>A0A2B7XY38</accession>
<dbReference type="OrthoDB" id="3016366at2759"/>
<evidence type="ECO:0000256" key="1">
    <source>
        <dbReference type="SAM" id="MobiDB-lite"/>
    </source>
</evidence>
<evidence type="ECO:0000313" key="3">
    <source>
        <dbReference type="Proteomes" id="UP000223968"/>
    </source>
</evidence>
<name>A0A2B7XY38_9EURO</name>
<dbReference type="AlphaFoldDB" id="A0A2B7XY38"/>
<feature type="region of interest" description="Disordered" evidence="1">
    <location>
        <begin position="1"/>
        <end position="33"/>
    </location>
</feature>
<gene>
    <name evidence="2" type="ORF">AJ79_03608</name>
</gene>
<keyword evidence="3" id="KW-1185">Reference proteome</keyword>
<dbReference type="Proteomes" id="UP000223968">
    <property type="component" value="Unassembled WGS sequence"/>
</dbReference>
<sequence length="150" mass="16737">MSTNPSASFQKGALPQTSSPKRPLEPSSLQPLHSPWRHTKYHIKSLGSGWISDHEGRMGSVFKSNFLCVRVRISTVPEHLRDRVDGVMRMFDGRLMEIQGVTCRVWLLEILKELVKGGFVRGGGEDAVGELERECKEIGNVHAEAAARNE</sequence>
<protein>
    <submittedName>
        <fullName evidence="2">Uncharacterized protein</fullName>
    </submittedName>
</protein>
<dbReference type="EMBL" id="PDNB01000045">
    <property type="protein sequence ID" value="PGH13478.1"/>
    <property type="molecule type" value="Genomic_DNA"/>
</dbReference>
<evidence type="ECO:0000313" key="2">
    <source>
        <dbReference type="EMBL" id="PGH13478.1"/>
    </source>
</evidence>
<proteinExistence type="predicted"/>
<comment type="caution">
    <text evidence="2">The sequence shown here is derived from an EMBL/GenBank/DDBJ whole genome shotgun (WGS) entry which is preliminary data.</text>
</comment>
<feature type="compositionally biased region" description="Polar residues" evidence="1">
    <location>
        <begin position="1"/>
        <end position="20"/>
    </location>
</feature>
<organism evidence="2 3">
    <name type="scientific">Helicocarpus griseus UAMH5409</name>
    <dbReference type="NCBI Taxonomy" id="1447875"/>
    <lineage>
        <taxon>Eukaryota</taxon>
        <taxon>Fungi</taxon>
        <taxon>Dikarya</taxon>
        <taxon>Ascomycota</taxon>
        <taxon>Pezizomycotina</taxon>
        <taxon>Eurotiomycetes</taxon>
        <taxon>Eurotiomycetidae</taxon>
        <taxon>Onygenales</taxon>
        <taxon>Ajellomycetaceae</taxon>
        <taxon>Helicocarpus</taxon>
    </lineage>
</organism>
<reference evidence="2 3" key="1">
    <citation type="submission" date="2017-10" db="EMBL/GenBank/DDBJ databases">
        <title>Comparative genomics in systemic dimorphic fungi from Ajellomycetaceae.</title>
        <authorList>
            <person name="Munoz J.F."/>
            <person name="Mcewen J.G."/>
            <person name="Clay O.K."/>
            <person name="Cuomo C.A."/>
        </authorList>
    </citation>
    <scope>NUCLEOTIDE SEQUENCE [LARGE SCALE GENOMIC DNA]</scope>
    <source>
        <strain evidence="2 3">UAMH5409</strain>
    </source>
</reference>